<dbReference type="SUPFAM" id="SSF55785">
    <property type="entry name" value="PYP-like sensor domain (PAS domain)"/>
    <property type="match status" value="1"/>
</dbReference>
<dbReference type="Gene3D" id="3.30.450.40">
    <property type="match status" value="1"/>
</dbReference>
<dbReference type="SUPFAM" id="SSF81606">
    <property type="entry name" value="PP2C-like"/>
    <property type="match status" value="1"/>
</dbReference>
<keyword evidence="7" id="KW-1185">Reference proteome</keyword>
<dbReference type="InterPro" id="IPR052016">
    <property type="entry name" value="Bact_Sigma-Reg"/>
</dbReference>
<dbReference type="Proteomes" id="UP001622594">
    <property type="component" value="Chromosome"/>
</dbReference>
<dbReference type="InterPro" id="IPR013656">
    <property type="entry name" value="PAS_4"/>
</dbReference>
<dbReference type="InterPro" id="IPR000014">
    <property type="entry name" value="PAS"/>
</dbReference>
<feature type="compositionally biased region" description="Low complexity" evidence="2">
    <location>
        <begin position="294"/>
        <end position="308"/>
    </location>
</feature>
<dbReference type="Pfam" id="PF13185">
    <property type="entry name" value="GAF_2"/>
    <property type="match status" value="1"/>
</dbReference>
<feature type="domain" description="PAS" evidence="4">
    <location>
        <begin position="184"/>
        <end position="253"/>
    </location>
</feature>
<dbReference type="EMBL" id="CP108188">
    <property type="protein sequence ID" value="WTR74281.1"/>
    <property type="molecule type" value="Genomic_DNA"/>
</dbReference>
<keyword evidence="1" id="KW-0378">Hydrolase</keyword>
<feature type="domain" description="PPM-type phosphatase" evidence="5">
    <location>
        <begin position="503"/>
        <end position="718"/>
    </location>
</feature>
<proteinExistence type="predicted"/>
<sequence>MSSVGGPETEDVFADGRMAAVLTGLMRDTGASAGLVYLLVPGDRMLRLVLLSGVPREVAAPWVRIPVDAPIPVADAIRERTYVWVGGREEIAHRYPKIGMVLPYDFLMAAAPIADSTIVWGGVVLLWPVSHPPQLDARERESLDAHCRLSARLLRRAADQDPPPPHPTAPLVVHPERPSEADPALAGAALDLTERLPVGCCALDLDGRITFINTAAAELVNAGAADLLGSRPWEALLWLNDPAFEDRYRAAIVTRRPTSFTVVRGQAPSLHFDLYPDSTGISVLISPREETPPGEEGAAPGEAPAPAVHAPPPPPAEPVGTAAVYQLMHLAASLSEAAGVHDVVELVADQIVPAFGPDGLVLMNVDEGRLRIIGHRGYSEEFVERYDGKPVTAPVTDAQVLATGVPVFFPTYEDLVDAHPHASRYEGRNAWAFLPLIASGRPVGSLILSYEQPRPFPSAERALLTSLAGLIAQALARARLYDSEHSLARSLQTALLPHGLAPMPGIDVAARYLPAGHGMDIGGDFYDLIRATPTTVVAVIGDVQGHNTTAAALMGQVRTAVHAHATAGSSPGDILARTNRLLDDLDADRFTSCLIAEFDLVHDRLRLATAGHPPPLLRHADGSAEVLEVPPGLLLGIAPDIAYDTVELPWEPGSVLALYTDGLVEAPGLDIGTSMADLAERLSVSRAQDLDLLADELTLHVKHGAHRTDDVALLLVRRLSPEP</sequence>
<dbReference type="Pfam" id="PF07228">
    <property type="entry name" value="SpoIIE"/>
    <property type="match status" value="1"/>
</dbReference>
<reference evidence="6 7" key="1">
    <citation type="submission" date="2022-10" db="EMBL/GenBank/DDBJ databases">
        <title>The complete genomes of actinobacterial strains from the NBC collection.</title>
        <authorList>
            <person name="Joergensen T.S."/>
            <person name="Alvarez Arevalo M."/>
            <person name="Sterndorff E.B."/>
            <person name="Faurdal D."/>
            <person name="Vuksanovic O."/>
            <person name="Mourched A.-S."/>
            <person name="Charusanti P."/>
            <person name="Shaw S."/>
            <person name="Blin K."/>
            <person name="Weber T."/>
        </authorList>
    </citation>
    <scope>NUCLEOTIDE SEQUENCE [LARGE SCALE GENOMIC DNA]</scope>
    <source>
        <strain evidence="6 7">NBC_00123</strain>
    </source>
</reference>
<dbReference type="SMART" id="SM00091">
    <property type="entry name" value="PAS"/>
    <property type="match status" value="1"/>
</dbReference>
<dbReference type="PANTHER" id="PTHR43156">
    <property type="entry name" value="STAGE II SPORULATION PROTEIN E-RELATED"/>
    <property type="match status" value="1"/>
</dbReference>
<name>A0ABZ1LIF0_9ACTN</name>
<accession>A0ABZ1LIF0</accession>
<evidence type="ECO:0000313" key="7">
    <source>
        <dbReference type="Proteomes" id="UP001622594"/>
    </source>
</evidence>
<dbReference type="InterPro" id="IPR036457">
    <property type="entry name" value="PPM-type-like_dom_sf"/>
</dbReference>
<feature type="region of interest" description="Disordered" evidence="2">
    <location>
        <begin position="286"/>
        <end position="315"/>
    </location>
</feature>
<dbReference type="Gene3D" id="3.30.450.20">
    <property type="entry name" value="PAS domain"/>
    <property type="match status" value="1"/>
</dbReference>
<dbReference type="SMART" id="SM00065">
    <property type="entry name" value="GAF"/>
    <property type="match status" value="1"/>
</dbReference>
<dbReference type="Gene3D" id="3.60.40.10">
    <property type="entry name" value="PPM-type phosphatase domain"/>
    <property type="match status" value="1"/>
</dbReference>
<evidence type="ECO:0000259" key="4">
    <source>
        <dbReference type="SMART" id="SM00091"/>
    </source>
</evidence>
<gene>
    <name evidence="6" type="ORF">OG814_35825</name>
</gene>
<evidence type="ECO:0000313" key="6">
    <source>
        <dbReference type="EMBL" id="WTR74281.1"/>
    </source>
</evidence>
<organism evidence="6 7">
    <name type="scientific">Streptomyces zaomyceticus</name>
    <dbReference type="NCBI Taxonomy" id="68286"/>
    <lineage>
        <taxon>Bacteria</taxon>
        <taxon>Bacillati</taxon>
        <taxon>Actinomycetota</taxon>
        <taxon>Actinomycetes</taxon>
        <taxon>Kitasatosporales</taxon>
        <taxon>Streptomycetaceae</taxon>
        <taxon>Streptomyces</taxon>
    </lineage>
</organism>
<dbReference type="InterPro" id="IPR001932">
    <property type="entry name" value="PPM-type_phosphatase-like_dom"/>
</dbReference>
<dbReference type="InterPro" id="IPR029016">
    <property type="entry name" value="GAF-like_dom_sf"/>
</dbReference>
<dbReference type="SUPFAM" id="SSF55781">
    <property type="entry name" value="GAF domain-like"/>
    <property type="match status" value="2"/>
</dbReference>
<feature type="region of interest" description="Disordered" evidence="2">
    <location>
        <begin position="156"/>
        <end position="179"/>
    </location>
</feature>
<dbReference type="CDD" id="cd00130">
    <property type="entry name" value="PAS"/>
    <property type="match status" value="1"/>
</dbReference>
<feature type="domain" description="GAF" evidence="3">
    <location>
        <begin position="339"/>
        <end position="485"/>
    </location>
</feature>
<dbReference type="Pfam" id="PF08448">
    <property type="entry name" value="PAS_4"/>
    <property type="match status" value="1"/>
</dbReference>
<evidence type="ECO:0000256" key="2">
    <source>
        <dbReference type="SAM" id="MobiDB-lite"/>
    </source>
</evidence>
<evidence type="ECO:0000259" key="3">
    <source>
        <dbReference type="SMART" id="SM00065"/>
    </source>
</evidence>
<dbReference type="PANTHER" id="PTHR43156:SF2">
    <property type="entry name" value="STAGE II SPORULATION PROTEIN E"/>
    <property type="match status" value="1"/>
</dbReference>
<evidence type="ECO:0000259" key="5">
    <source>
        <dbReference type="SMART" id="SM00331"/>
    </source>
</evidence>
<evidence type="ECO:0000256" key="1">
    <source>
        <dbReference type="ARBA" id="ARBA00022801"/>
    </source>
</evidence>
<dbReference type="SMART" id="SM00331">
    <property type="entry name" value="PP2C_SIG"/>
    <property type="match status" value="1"/>
</dbReference>
<dbReference type="InterPro" id="IPR035965">
    <property type="entry name" value="PAS-like_dom_sf"/>
</dbReference>
<protein>
    <submittedName>
        <fullName evidence="6">SpoIIE family protein phosphatase</fullName>
    </submittedName>
</protein>
<dbReference type="InterPro" id="IPR003018">
    <property type="entry name" value="GAF"/>
</dbReference>